<evidence type="ECO:0000313" key="5">
    <source>
        <dbReference type="Proteomes" id="UP001597055"/>
    </source>
</evidence>
<dbReference type="PRINTS" id="PR00364">
    <property type="entry name" value="DISEASERSIST"/>
</dbReference>
<dbReference type="EMBL" id="JBHTII010000001">
    <property type="protein sequence ID" value="MFD0790545.1"/>
    <property type="molecule type" value="Genomic_DNA"/>
</dbReference>
<name>A0ABW3AIK1_9MICO</name>
<dbReference type="SUPFAM" id="SSF48452">
    <property type="entry name" value="TPR-like"/>
    <property type="match status" value="1"/>
</dbReference>
<dbReference type="InterPro" id="IPR058852">
    <property type="entry name" value="HTH_77"/>
</dbReference>
<dbReference type="RefSeq" id="WP_204978392.1">
    <property type="nucleotide sequence ID" value="NZ_JBHTII010000001.1"/>
</dbReference>
<dbReference type="InterPro" id="IPR011990">
    <property type="entry name" value="TPR-like_helical_dom_sf"/>
</dbReference>
<dbReference type="Pfam" id="PF25872">
    <property type="entry name" value="HTH_77"/>
    <property type="match status" value="1"/>
</dbReference>
<dbReference type="SUPFAM" id="SSF52540">
    <property type="entry name" value="P-loop containing nucleoside triphosphate hydrolases"/>
    <property type="match status" value="1"/>
</dbReference>
<evidence type="ECO:0000259" key="2">
    <source>
        <dbReference type="Pfam" id="PF13271"/>
    </source>
</evidence>
<dbReference type="Gene3D" id="3.40.50.300">
    <property type="entry name" value="P-loop containing nucleotide triphosphate hydrolases"/>
    <property type="match status" value="1"/>
</dbReference>
<evidence type="ECO:0000259" key="3">
    <source>
        <dbReference type="Pfam" id="PF25872"/>
    </source>
</evidence>
<reference evidence="5" key="1">
    <citation type="journal article" date="2019" name="Int. J. Syst. Evol. Microbiol.">
        <title>The Global Catalogue of Microorganisms (GCM) 10K type strain sequencing project: providing services to taxonomists for standard genome sequencing and annotation.</title>
        <authorList>
            <consortium name="The Broad Institute Genomics Platform"/>
            <consortium name="The Broad Institute Genome Sequencing Center for Infectious Disease"/>
            <person name="Wu L."/>
            <person name="Ma J."/>
        </authorList>
    </citation>
    <scope>NUCLEOTIDE SEQUENCE [LARGE SCALE GENOMIC DNA]</scope>
    <source>
        <strain evidence="5">CCUG 54523</strain>
    </source>
</reference>
<dbReference type="GO" id="GO:0005524">
    <property type="term" value="F:ATP binding"/>
    <property type="evidence" value="ECO:0007669"/>
    <property type="project" value="UniProtKB-KW"/>
</dbReference>
<dbReference type="Pfam" id="PF00931">
    <property type="entry name" value="NB-ARC"/>
    <property type="match status" value="1"/>
</dbReference>
<dbReference type="Proteomes" id="UP001597055">
    <property type="component" value="Unassembled WGS sequence"/>
</dbReference>
<protein>
    <submittedName>
        <fullName evidence="4">ATP-binding protein</fullName>
    </submittedName>
</protein>
<feature type="domain" description="DUF4062" evidence="2">
    <location>
        <begin position="17"/>
        <end position="98"/>
    </location>
</feature>
<sequence length="877" mass="96335">MTGVQHPVIRTPDQRIRVFVSSTLRELADERRAVRGAIERMRLAPVMFELGARPHPPRELYRSYLAQSDVFVGIYGDSYGWVAPDEEISGLEDEYNLAPRTMPKLIYIKASQERDERLSELIGRIQSDDTAAYLHFRSAEDLEDQVASDLAMLLAERFDESRAALEPDPETAASALVARVPVPYTTTIGRDDDVARVRDLLARGTDRVVSLIGPGGIGKSRLAIETALATEDLFPDGTYFVLLEGVLEPGLLLPTIAYTLGIRDNGEAELEQRISHALADRRVLVVLDNFEQIVDAAPVLVRLYTVAPTAAFLVTSRIVLRIRGERVYEVPALHAPPGTAPASLDPATRTPAVALFVDRAQAVKPGFDVTEDNAADLAAICRRLEGLPLAIELAAAKVRILTPAGIAERLEQSLPLLTAAVRDLPERHRTMRATIDWSVSLLPEWQRELLEDLGVFATRFTLDAVEAIGVGRPWEGQEIDGLAALVDGSLVKQTEVGGRAVFSLLAIVREYALGRLKARGEADRVRAAHADYYFGLVRRVAPDLGGPKQAEAVVQLGLELPNLRAAVRHLVYTDRLDDAGDFAWSLLIYWWISGFFAEVRVWMLELLEKQHDQPITQHTRAVAWFLALWGEMWQHPSEQVVAGLGECVRLFTESGDEDAAAMALAARATARVQLTDPKAAKAEKELRKAVTKLRELGNGWAEAITEVSLGRLAWVRGATDDALVHFDRAREIASSRGDLFTTSVAGNLWSRLSFQLGHLDEAEDEFVRTLLISVRLHYEEGVAYGLEGVCGVAAARGDAWRAAALAVAAGVIRRRIGIFDAEAFTVHTPYLEILRGRDPESVAAGEAAGADLPVADAVLLALPPEHHAEVEEALRRW</sequence>
<dbReference type="PANTHER" id="PTHR47691">
    <property type="entry name" value="REGULATOR-RELATED"/>
    <property type="match status" value="1"/>
</dbReference>
<dbReference type="InterPro" id="IPR025139">
    <property type="entry name" value="DUF4062"/>
</dbReference>
<keyword evidence="4" id="KW-0547">Nucleotide-binding</keyword>
<feature type="domain" description="NB-ARC" evidence="1">
    <location>
        <begin position="191"/>
        <end position="317"/>
    </location>
</feature>
<evidence type="ECO:0000259" key="1">
    <source>
        <dbReference type="Pfam" id="PF00931"/>
    </source>
</evidence>
<keyword evidence="4" id="KW-0067">ATP-binding</keyword>
<comment type="caution">
    <text evidence="4">The sequence shown here is derived from an EMBL/GenBank/DDBJ whole genome shotgun (WGS) entry which is preliminary data.</text>
</comment>
<organism evidence="4 5">
    <name type="scientific">Microbacterium insulae</name>
    <dbReference type="NCBI Taxonomy" id="483014"/>
    <lineage>
        <taxon>Bacteria</taxon>
        <taxon>Bacillati</taxon>
        <taxon>Actinomycetota</taxon>
        <taxon>Actinomycetes</taxon>
        <taxon>Micrococcales</taxon>
        <taxon>Microbacteriaceae</taxon>
        <taxon>Microbacterium</taxon>
    </lineage>
</organism>
<keyword evidence="5" id="KW-1185">Reference proteome</keyword>
<gene>
    <name evidence="4" type="ORF">ACFQ0P_09050</name>
</gene>
<proteinExistence type="predicted"/>
<accession>A0ABW3AIK1</accession>
<dbReference type="Pfam" id="PF13271">
    <property type="entry name" value="DUF4062"/>
    <property type="match status" value="1"/>
</dbReference>
<dbReference type="PANTHER" id="PTHR47691:SF3">
    <property type="entry name" value="HTH-TYPE TRANSCRIPTIONAL REGULATOR RV0890C-RELATED"/>
    <property type="match status" value="1"/>
</dbReference>
<dbReference type="InterPro" id="IPR027417">
    <property type="entry name" value="P-loop_NTPase"/>
</dbReference>
<feature type="domain" description="Winged helix-turn-helix" evidence="3">
    <location>
        <begin position="446"/>
        <end position="516"/>
    </location>
</feature>
<evidence type="ECO:0000313" key="4">
    <source>
        <dbReference type="EMBL" id="MFD0790545.1"/>
    </source>
</evidence>
<dbReference type="InterPro" id="IPR002182">
    <property type="entry name" value="NB-ARC"/>
</dbReference>
<dbReference type="Gene3D" id="1.25.40.10">
    <property type="entry name" value="Tetratricopeptide repeat domain"/>
    <property type="match status" value="1"/>
</dbReference>